<dbReference type="PANTHER" id="PTHR48054:SF82">
    <property type="entry name" value="LRR RECEPTOR-LIKE SERINE_THREONINE-PROTEIN KINASE FLS2"/>
    <property type="match status" value="1"/>
</dbReference>
<reference evidence="1" key="1">
    <citation type="submission" date="2018-05" db="EMBL/GenBank/DDBJ databases">
        <authorList>
            <person name="Lanie J.A."/>
            <person name="Ng W.-L."/>
            <person name="Kazmierczak K.M."/>
            <person name="Andrzejewski T.M."/>
            <person name="Davidsen T.M."/>
            <person name="Wayne K.J."/>
            <person name="Tettelin H."/>
            <person name="Glass J.I."/>
            <person name="Rusch D."/>
            <person name="Podicherti R."/>
            <person name="Tsui H.-C.T."/>
            <person name="Winkler M.E."/>
        </authorList>
    </citation>
    <scope>NUCLEOTIDE SEQUENCE</scope>
</reference>
<dbReference type="EMBL" id="UINC01227044">
    <property type="protein sequence ID" value="SVE57775.1"/>
    <property type="molecule type" value="Genomic_DNA"/>
</dbReference>
<dbReference type="InterPro" id="IPR001611">
    <property type="entry name" value="Leu-rich_rpt"/>
</dbReference>
<dbReference type="PANTHER" id="PTHR48054">
    <property type="entry name" value="RECEPTOR KINASE-LIKE PROTEIN XA21"/>
    <property type="match status" value="1"/>
</dbReference>
<gene>
    <name evidence="1" type="ORF">METZ01_LOCUS510629</name>
</gene>
<dbReference type="InterPro" id="IPR032675">
    <property type="entry name" value="LRR_dom_sf"/>
</dbReference>
<evidence type="ECO:0008006" key="2">
    <source>
        <dbReference type="Google" id="ProtNLM"/>
    </source>
</evidence>
<dbReference type="AlphaFoldDB" id="A0A383END4"/>
<name>A0A383END4_9ZZZZ</name>
<dbReference type="Gene3D" id="3.80.10.10">
    <property type="entry name" value="Ribonuclease Inhibitor"/>
    <property type="match status" value="1"/>
</dbReference>
<feature type="non-terminal residue" evidence="1">
    <location>
        <position position="1"/>
    </location>
</feature>
<dbReference type="SUPFAM" id="SSF52058">
    <property type="entry name" value="L domain-like"/>
    <property type="match status" value="1"/>
</dbReference>
<accession>A0A383END4</accession>
<proteinExistence type="predicted"/>
<evidence type="ECO:0000313" key="1">
    <source>
        <dbReference type="EMBL" id="SVE57775.1"/>
    </source>
</evidence>
<organism evidence="1">
    <name type="scientific">marine metagenome</name>
    <dbReference type="NCBI Taxonomy" id="408172"/>
    <lineage>
        <taxon>unclassified sequences</taxon>
        <taxon>metagenomes</taxon>
        <taxon>ecological metagenomes</taxon>
    </lineage>
</organism>
<protein>
    <recommendedName>
        <fullName evidence="2">Leucine-rich repeat-containing N-terminal plant-type domain-containing protein</fullName>
    </recommendedName>
</protein>
<dbReference type="Pfam" id="PF00560">
    <property type="entry name" value="LRR_1"/>
    <property type="match status" value="2"/>
</dbReference>
<sequence>KYLTLSNNQLIGEIPEEIGNLTNLKTLFLYDNELTGEIPESICDLNINWIYSSQFYISNNQLCPPYPSCVENYVGTQDTSDCP</sequence>
<dbReference type="InterPro" id="IPR052592">
    <property type="entry name" value="LRR-RLK"/>
</dbReference>